<dbReference type="RefSeq" id="WP_211848926.1">
    <property type="nucleotide sequence ID" value="NZ_JAAEDL010000031.1"/>
</dbReference>
<gene>
    <name evidence="1" type="ORF">GXW74_22900</name>
</gene>
<protein>
    <submittedName>
        <fullName evidence="1">DCL family protein</fullName>
    </submittedName>
</protein>
<dbReference type="PANTHER" id="PTHR33415">
    <property type="entry name" value="PROTEIN EMBRYO DEFECTIVE 514"/>
    <property type="match status" value="1"/>
</dbReference>
<dbReference type="PANTHER" id="PTHR33415:SF12">
    <property type="entry name" value="PROTEIN EMBRYO DEFECTIVE 514"/>
    <property type="match status" value="1"/>
</dbReference>
<sequence length="103" mass="11782">MGRAKPVVLAGRTFSKQGDAWTYFADMLKRYVPGDRVSADDEADLAELLKRHPQADEKIGCGIDHFEVQEADYDTQCFRVVRTDGTWERFSFHVCVAPDRKWG</sequence>
<dbReference type="Proteomes" id="UP001138709">
    <property type="component" value="Unassembled WGS sequence"/>
</dbReference>
<dbReference type="Gene3D" id="3.10.450.40">
    <property type="match status" value="1"/>
</dbReference>
<dbReference type="Pfam" id="PF11523">
    <property type="entry name" value="DUF3223"/>
    <property type="match status" value="1"/>
</dbReference>
<organism evidence="1 2">
    <name type="scientific">Neoroseomonas eburnea</name>
    <dbReference type="NCBI Taxonomy" id="1346889"/>
    <lineage>
        <taxon>Bacteria</taxon>
        <taxon>Pseudomonadati</taxon>
        <taxon>Pseudomonadota</taxon>
        <taxon>Alphaproteobacteria</taxon>
        <taxon>Acetobacterales</taxon>
        <taxon>Acetobacteraceae</taxon>
        <taxon>Neoroseomonas</taxon>
    </lineage>
</organism>
<evidence type="ECO:0000313" key="1">
    <source>
        <dbReference type="EMBL" id="MBR0683353.1"/>
    </source>
</evidence>
<reference evidence="1" key="2">
    <citation type="journal article" date="2021" name="Syst. Appl. Microbiol.">
        <title>Roseomonas hellenica sp. nov., isolated from roots of wild-growing Alkanna tinctoria.</title>
        <authorList>
            <person name="Rat A."/>
            <person name="Naranjo H.D."/>
            <person name="Lebbe L."/>
            <person name="Cnockaert M."/>
            <person name="Krigas N."/>
            <person name="Grigoriadou K."/>
            <person name="Maloupa E."/>
            <person name="Willems A."/>
        </authorList>
    </citation>
    <scope>NUCLEOTIDE SEQUENCE</scope>
    <source>
        <strain evidence="1">LMG 31228</strain>
    </source>
</reference>
<proteinExistence type="predicted"/>
<name>A0A9X9XI17_9PROT</name>
<dbReference type="AlphaFoldDB" id="A0A9X9XI17"/>
<comment type="caution">
    <text evidence="1">The sequence shown here is derived from an EMBL/GenBank/DDBJ whole genome shotgun (WGS) entry which is preliminary data.</text>
</comment>
<dbReference type="EMBL" id="JAAEDL010000031">
    <property type="protein sequence ID" value="MBR0683353.1"/>
    <property type="molecule type" value="Genomic_DNA"/>
</dbReference>
<keyword evidence="2" id="KW-1185">Reference proteome</keyword>
<reference evidence="1" key="1">
    <citation type="submission" date="2020-01" db="EMBL/GenBank/DDBJ databases">
        <authorList>
            <person name="Rat A."/>
        </authorList>
    </citation>
    <scope>NUCLEOTIDE SEQUENCE</scope>
    <source>
        <strain evidence="1">LMG 31228</strain>
    </source>
</reference>
<evidence type="ECO:0000313" key="2">
    <source>
        <dbReference type="Proteomes" id="UP001138709"/>
    </source>
</evidence>
<accession>A0A9X9XI17</accession>
<dbReference type="InterPro" id="IPR044673">
    <property type="entry name" value="DCL-like"/>
</dbReference>